<sequence>MKDRKLVSRIEKQISLFELNSKHPSLRTHKLSGNLNNRWSISISKGLRMVYIMIDKNIAYFVDLGTHDEVYRK</sequence>
<name>A0A1F4VIT0_UNCKA</name>
<dbReference type="EMBL" id="MEVN01000021">
    <property type="protein sequence ID" value="OGC57111.1"/>
    <property type="molecule type" value="Genomic_DNA"/>
</dbReference>
<dbReference type="Gene3D" id="3.30.2310.20">
    <property type="entry name" value="RelE-like"/>
    <property type="match status" value="1"/>
</dbReference>
<organism evidence="1 2">
    <name type="scientific">candidate division WWE3 bacterium RIFCSPLOWO2_12_FULL_36_10</name>
    <dbReference type="NCBI Taxonomy" id="1802630"/>
    <lineage>
        <taxon>Bacteria</taxon>
        <taxon>Katanobacteria</taxon>
    </lineage>
</organism>
<protein>
    <submittedName>
        <fullName evidence="1">Uncharacterized protein</fullName>
    </submittedName>
</protein>
<reference evidence="1 2" key="1">
    <citation type="journal article" date="2016" name="Nat. Commun.">
        <title>Thousands of microbial genomes shed light on interconnected biogeochemical processes in an aquifer system.</title>
        <authorList>
            <person name="Anantharaman K."/>
            <person name="Brown C.T."/>
            <person name="Hug L.A."/>
            <person name="Sharon I."/>
            <person name="Castelle C.J."/>
            <person name="Probst A.J."/>
            <person name="Thomas B.C."/>
            <person name="Singh A."/>
            <person name="Wilkins M.J."/>
            <person name="Karaoz U."/>
            <person name="Brodie E.L."/>
            <person name="Williams K.H."/>
            <person name="Hubbard S.S."/>
            <person name="Banfield J.F."/>
        </authorList>
    </citation>
    <scope>NUCLEOTIDE SEQUENCE [LARGE SCALE GENOMIC DNA]</scope>
</reference>
<dbReference type="Proteomes" id="UP000177763">
    <property type="component" value="Unassembled WGS sequence"/>
</dbReference>
<dbReference type="STRING" id="1802630.A3H26_02625"/>
<dbReference type="AlphaFoldDB" id="A0A1F4VIT0"/>
<evidence type="ECO:0000313" key="1">
    <source>
        <dbReference type="EMBL" id="OGC57111.1"/>
    </source>
</evidence>
<proteinExistence type="predicted"/>
<evidence type="ECO:0000313" key="2">
    <source>
        <dbReference type="Proteomes" id="UP000177763"/>
    </source>
</evidence>
<comment type="caution">
    <text evidence="1">The sequence shown here is derived from an EMBL/GenBank/DDBJ whole genome shotgun (WGS) entry which is preliminary data.</text>
</comment>
<gene>
    <name evidence="1" type="ORF">A3H26_02625</name>
</gene>
<accession>A0A1F4VIT0</accession>
<dbReference type="InterPro" id="IPR035093">
    <property type="entry name" value="RelE/ParE_toxin_dom_sf"/>
</dbReference>
<dbReference type="SUPFAM" id="SSF143011">
    <property type="entry name" value="RelE-like"/>
    <property type="match status" value="1"/>
</dbReference>